<comment type="caution">
    <text evidence="4">The sequence shown here is derived from an EMBL/GenBank/DDBJ whole genome shotgun (WGS) entry which is preliminary data.</text>
</comment>
<keyword evidence="2" id="KW-0472">Membrane</keyword>
<feature type="compositionally biased region" description="Pro residues" evidence="1">
    <location>
        <begin position="32"/>
        <end position="42"/>
    </location>
</feature>
<dbReference type="RefSeq" id="WP_344727194.1">
    <property type="nucleotide sequence ID" value="NZ_BAAAUS010000043.1"/>
</dbReference>
<evidence type="ECO:0000256" key="3">
    <source>
        <dbReference type="SAM" id="SignalP"/>
    </source>
</evidence>
<protein>
    <recommendedName>
        <fullName evidence="6">LPXTG cell wall anchor domain-containing protein</fullName>
    </recommendedName>
</protein>
<keyword evidence="3" id="KW-0732">Signal</keyword>
<dbReference type="EMBL" id="JBHUCO010000024">
    <property type="protein sequence ID" value="MFD1520437.1"/>
    <property type="molecule type" value="Genomic_DNA"/>
</dbReference>
<dbReference type="Proteomes" id="UP001597114">
    <property type="component" value="Unassembled WGS sequence"/>
</dbReference>
<keyword evidence="2" id="KW-1133">Transmembrane helix</keyword>
<organism evidence="4 5">
    <name type="scientific">Pseudonocardia yunnanensis</name>
    <dbReference type="NCBI Taxonomy" id="58107"/>
    <lineage>
        <taxon>Bacteria</taxon>
        <taxon>Bacillati</taxon>
        <taxon>Actinomycetota</taxon>
        <taxon>Actinomycetes</taxon>
        <taxon>Pseudonocardiales</taxon>
        <taxon>Pseudonocardiaceae</taxon>
        <taxon>Pseudonocardia</taxon>
    </lineage>
</organism>
<evidence type="ECO:0000256" key="2">
    <source>
        <dbReference type="SAM" id="Phobius"/>
    </source>
</evidence>
<keyword evidence="5" id="KW-1185">Reference proteome</keyword>
<keyword evidence="2" id="KW-0812">Transmembrane</keyword>
<accession>A0ABW4EZL9</accession>
<feature type="region of interest" description="Disordered" evidence="1">
    <location>
        <begin position="27"/>
        <end position="94"/>
    </location>
</feature>
<name>A0ABW4EZL9_9PSEU</name>
<sequence>MDFRARAGRLAGGLVVATALLGALPGQALAAPPTPAPAPPTAPVTTAPAESAPRPAEPPMARPVPATESRQPQVRQVPAGAPDTGGGSTADNAGVPDGALLALGALAAAGAAGALMTRRRRAVTQD</sequence>
<evidence type="ECO:0008006" key="6">
    <source>
        <dbReference type="Google" id="ProtNLM"/>
    </source>
</evidence>
<evidence type="ECO:0000313" key="4">
    <source>
        <dbReference type="EMBL" id="MFD1520437.1"/>
    </source>
</evidence>
<gene>
    <name evidence="4" type="ORF">ACFSJD_23280</name>
</gene>
<feature type="compositionally biased region" description="Low complexity" evidence="1">
    <location>
        <begin position="43"/>
        <end position="54"/>
    </location>
</feature>
<evidence type="ECO:0000256" key="1">
    <source>
        <dbReference type="SAM" id="MobiDB-lite"/>
    </source>
</evidence>
<proteinExistence type="predicted"/>
<evidence type="ECO:0000313" key="5">
    <source>
        <dbReference type="Proteomes" id="UP001597114"/>
    </source>
</evidence>
<feature type="signal peptide" evidence="3">
    <location>
        <begin position="1"/>
        <end position="30"/>
    </location>
</feature>
<reference evidence="5" key="1">
    <citation type="journal article" date="2019" name="Int. J. Syst. Evol. Microbiol.">
        <title>The Global Catalogue of Microorganisms (GCM) 10K type strain sequencing project: providing services to taxonomists for standard genome sequencing and annotation.</title>
        <authorList>
            <consortium name="The Broad Institute Genomics Platform"/>
            <consortium name="The Broad Institute Genome Sequencing Center for Infectious Disease"/>
            <person name="Wu L."/>
            <person name="Ma J."/>
        </authorList>
    </citation>
    <scope>NUCLEOTIDE SEQUENCE [LARGE SCALE GENOMIC DNA]</scope>
    <source>
        <strain evidence="5">CCM 7043</strain>
    </source>
</reference>
<feature type="transmembrane region" description="Helical" evidence="2">
    <location>
        <begin position="98"/>
        <end position="117"/>
    </location>
</feature>
<feature type="chain" id="PRO_5047305373" description="LPXTG cell wall anchor domain-containing protein" evidence="3">
    <location>
        <begin position="31"/>
        <end position="126"/>
    </location>
</feature>